<evidence type="ECO:0008006" key="3">
    <source>
        <dbReference type="Google" id="ProtNLM"/>
    </source>
</evidence>
<name>A0ABY6FLC9_9PSED</name>
<accession>A0ABY6FLC9</accession>
<organism evidence="1 2">
    <name type="scientific">Pseudomonas phytophila</name>
    <dbReference type="NCBI Taxonomy" id="2867264"/>
    <lineage>
        <taxon>Bacteria</taxon>
        <taxon>Pseudomonadati</taxon>
        <taxon>Pseudomonadota</taxon>
        <taxon>Gammaproteobacteria</taxon>
        <taxon>Pseudomonadales</taxon>
        <taxon>Pseudomonadaceae</taxon>
        <taxon>Pseudomonas</taxon>
    </lineage>
</organism>
<sequence length="214" mass="24222">MMKLDDHNRLIKQAARTELNPIGCVQKGQSRIWLDDHNWWVGVVEFQPHSGAKGSYLNVGACWLWHEKDSFSFDDGYRIEPFEEYLDSQQFCEVAQSLAMKAKKEVLNLRLKYPSIHACAKHLRVQARKSNWVVFNSAVAAGLAGDLKFAEEQFSQILNQGCRTAWQVNLQSRAAILSAVVHDADSFKLAIVDAVMKCRALLKLPTVEPESLFS</sequence>
<dbReference type="EMBL" id="CP081201">
    <property type="protein sequence ID" value="UXZ98770.1"/>
    <property type="molecule type" value="Genomic_DNA"/>
</dbReference>
<gene>
    <name evidence="1" type="ORF">K3169_13315</name>
</gene>
<proteinExistence type="predicted"/>
<evidence type="ECO:0000313" key="2">
    <source>
        <dbReference type="Proteomes" id="UP001063228"/>
    </source>
</evidence>
<dbReference type="Proteomes" id="UP001063228">
    <property type="component" value="Chromosome"/>
</dbReference>
<reference evidence="1" key="1">
    <citation type="submission" date="2021-08" db="EMBL/GenBank/DDBJ databases">
        <title>Complete genome sequence of Pseudomonas phytophila.</title>
        <authorList>
            <person name="Weir B.S."/>
            <person name="Templeton M.D."/>
            <person name="Arshed S."/>
            <person name="Andersen M.T."/>
            <person name="Jayaraman J."/>
        </authorList>
    </citation>
    <scope>NUCLEOTIDE SEQUENCE</scope>
    <source>
        <strain evidence="1">ICMP 23753</strain>
    </source>
</reference>
<evidence type="ECO:0000313" key="1">
    <source>
        <dbReference type="EMBL" id="UXZ98770.1"/>
    </source>
</evidence>
<protein>
    <recommendedName>
        <fullName evidence="3">DUF4304 domain-containing protein</fullName>
    </recommendedName>
</protein>
<keyword evidence="2" id="KW-1185">Reference proteome</keyword>
<dbReference type="RefSeq" id="WP_263271912.1">
    <property type="nucleotide sequence ID" value="NZ_CP081201.1"/>
</dbReference>